<reference evidence="3 4" key="1">
    <citation type="submission" date="2023-08" db="EMBL/GenBank/DDBJ databases">
        <title>Black Yeasts Isolated from many extreme environments.</title>
        <authorList>
            <person name="Coleine C."/>
            <person name="Stajich J.E."/>
            <person name="Selbmann L."/>
        </authorList>
    </citation>
    <scope>NUCLEOTIDE SEQUENCE [LARGE SCALE GENOMIC DNA]</scope>
    <source>
        <strain evidence="3 4">CCFEE 5386</strain>
    </source>
</reference>
<feature type="coiled-coil region" evidence="1">
    <location>
        <begin position="76"/>
        <end position="117"/>
    </location>
</feature>
<proteinExistence type="predicted"/>
<evidence type="ECO:0008006" key="5">
    <source>
        <dbReference type="Google" id="ProtNLM"/>
    </source>
</evidence>
<keyword evidence="1" id="KW-0175">Coiled coil</keyword>
<organism evidence="3 4">
    <name type="scientific">Rachicladosporium monterosium</name>
    <dbReference type="NCBI Taxonomy" id="1507873"/>
    <lineage>
        <taxon>Eukaryota</taxon>
        <taxon>Fungi</taxon>
        <taxon>Dikarya</taxon>
        <taxon>Ascomycota</taxon>
        <taxon>Pezizomycotina</taxon>
        <taxon>Dothideomycetes</taxon>
        <taxon>Dothideomycetidae</taxon>
        <taxon>Cladosporiales</taxon>
        <taxon>Cladosporiaceae</taxon>
        <taxon>Rachicladosporium</taxon>
    </lineage>
</organism>
<evidence type="ECO:0000256" key="2">
    <source>
        <dbReference type="SAM" id="MobiDB-lite"/>
    </source>
</evidence>
<protein>
    <recommendedName>
        <fullName evidence="5">Zn(2)-C6 fungal-type domain-containing protein</fullName>
    </recommendedName>
</protein>
<evidence type="ECO:0000313" key="4">
    <source>
        <dbReference type="Proteomes" id="UP001308179"/>
    </source>
</evidence>
<dbReference type="Proteomes" id="UP001308179">
    <property type="component" value="Unassembled WGS sequence"/>
</dbReference>
<name>A0ABR0KWK1_9PEZI</name>
<feature type="compositionally biased region" description="Basic and acidic residues" evidence="2">
    <location>
        <begin position="1"/>
        <end position="25"/>
    </location>
</feature>
<keyword evidence="4" id="KW-1185">Reference proteome</keyword>
<dbReference type="EMBL" id="JAVRRR010001031">
    <property type="protein sequence ID" value="KAK5139727.1"/>
    <property type="molecule type" value="Genomic_DNA"/>
</dbReference>
<accession>A0ABR0KWK1</accession>
<comment type="caution">
    <text evidence="3">The sequence shown here is derived from an EMBL/GenBank/DDBJ whole genome shotgun (WGS) entry which is preliminary data.</text>
</comment>
<evidence type="ECO:0000313" key="3">
    <source>
        <dbReference type="EMBL" id="KAK5139727.1"/>
    </source>
</evidence>
<sequence length="204" mass="23864">MSGEPLTRRERRERQAIDIETEGREMPSPCTACREARSSDERPRPRCVVDVRYGCCSQCVRRGYSSCDVSVTWTEWERLRSQRRKLKRQLDEAEEKVTEAMTRVHRLRKQLRVAEDREEKEISKEFVALQKLPSEGAGAGPRQENRNFICPTFTISGLLLGRSEIYVNEELDVKVLKDFERIIKEEWNELRNREQLADSDGNSD</sequence>
<evidence type="ECO:0000256" key="1">
    <source>
        <dbReference type="SAM" id="Coils"/>
    </source>
</evidence>
<gene>
    <name evidence="3" type="ORF">LTR32_007257</name>
</gene>
<feature type="region of interest" description="Disordered" evidence="2">
    <location>
        <begin position="1"/>
        <end position="31"/>
    </location>
</feature>